<protein>
    <submittedName>
        <fullName evidence="1">Uncharacterized protein</fullName>
    </submittedName>
</protein>
<evidence type="ECO:0000313" key="1">
    <source>
        <dbReference type="EMBL" id="GBP29818.1"/>
    </source>
</evidence>
<evidence type="ECO:0000313" key="2">
    <source>
        <dbReference type="Proteomes" id="UP000299102"/>
    </source>
</evidence>
<accession>A0A4C1UTQ3</accession>
<name>A0A4C1UTQ3_EUMVA</name>
<dbReference type="Proteomes" id="UP000299102">
    <property type="component" value="Unassembled WGS sequence"/>
</dbReference>
<organism evidence="1 2">
    <name type="scientific">Eumeta variegata</name>
    <name type="common">Bagworm moth</name>
    <name type="synonym">Eumeta japonica</name>
    <dbReference type="NCBI Taxonomy" id="151549"/>
    <lineage>
        <taxon>Eukaryota</taxon>
        <taxon>Metazoa</taxon>
        <taxon>Ecdysozoa</taxon>
        <taxon>Arthropoda</taxon>
        <taxon>Hexapoda</taxon>
        <taxon>Insecta</taxon>
        <taxon>Pterygota</taxon>
        <taxon>Neoptera</taxon>
        <taxon>Endopterygota</taxon>
        <taxon>Lepidoptera</taxon>
        <taxon>Glossata</taxon>
        <taxon>Ditrysia</taxon>
        <taxon>Tineoidea</taxon>
        <taxon>Psychidae</taxon>
        <taxon>Oiketicinae</taxon>
        <taxon>Eumeta</taxon>
    </lineage>
</organism>
<dbReference type="AlphaFoldDB" id="A0A4C1UTQ3"/>
<gene>
    <name evidence="1" type="ORF">EVAR_94658_1</name>
</gene>
<proteinExistence type="predicted"/>
<sequence>MFEYSRSGLFIEEEFEGCEFNSSYGDRSLPLMLRTPAFKELTLGKLELFALTSSITEPRPVAVSELIARLTLGLASRSINEKKNEGIKYIHVHAGEAAEAKLVMRHRFIALRVCWLSEFRLKPDHFLNDLREGRPETAATKPMLIRSMPSRYQLSTVPPPGLGADVRLGPVRTCAVPCAESGAQDNSKLIPVNTTNSDKEVLQKADNGQTTPLSLRLSVGGGDRPPSDGPQARHPFLAPLKRIVRVMRIAIKNQDERNAKKIVCASEGWQALHSVALNCNHASFPAKCVVRTDGLNGACAIETKWRTFLLSLVVRVLEPFTLAPCGRCDYRHRCDGYVHDRHLNLFCEARNG</sequence>
<comment type="caution">
    <text evidence="1">The sequence shown here is derived from an EMBL/GenBank/DDBJ whole genome shotgun (WGS) entry which is preliminary data.</text>
</comment>
<dbReference type="EMBL" id="BGZK01000224">
    <property type="protein sequence ID" value="GBP29818.1"/>
    <property type="molecule type" value="Genomic_DNA"/>
</dbReference>
<keyword evidence="2" id="KW-1185">Reference proteome</keyword>
<reference evidence="1 2" key="1">
    <citation type="journal article" date="2019" name="Commun. Biol.">
        <title>The bagworm genome reveals a unique fibroin gene that provides high tensile strength.</title>
        <authorList>
            <person name="Kono N."/>
            <person name="Nakamura H."/>
            <person name="Ohtoshi R."/>
            <person name="Tomita M."/>
            <person name="Numata K."/>
            <person name="Arakawa K."/>
        </authorList>
    </citation>
    <scope>NUCLEOTIDE SEQUENCE [LARGE SCALE GENOMIC DNA]</scope>
</reference>